<feature type="compositionally biased region" description="Basic residues" evidence="10">
    <location>
        <begin position="138"/>
        <end position="150"/>
    </location>
</feature>
<dbReference type="InterPro" id="IPR011545">
    <property type="entry name" value="DEAD/DEAH_box_helicase_dom"/>
</dbReference>
<comment type="function">
    <text evidence="9">ATP-dependent DNA helicase involved in DNA damage repair by homologous recombination and in genome maintenance. Capable of unwinding D-loops. Plays a role in limiting crossover recombinants during mitotic DNA double-strand break (DSB) repair. Component of a FANCM-MHF complex which promotes gene conversion at blocked replication forks, probably by reversal of the stalled fork.</text>
</comment>
<evidence type="ECO:0000259" key="12">
    <source>
        <dbReference type="PROSITE" id="PS51194"/>
    </source>
</evidence>
<dbReference type="GO" id="GO:0000400">
    <property type="term" value="F:four-way junction DNA binding"/>
    <property type="evidence" value="ECO:0007669"/>
    <property type="project" value="TreeGrafter"/>
</dbReference>
<feature type="domain" description="Helicase C-terminal" evidence="12">
    <location>
        <begin position="548"/>
        <end position="718"/>
    </location>
</feature>
<evidence type="ECO:0000256" key="2">
    <source>
        <dbReference type="ARBA" id="ARBA00009889"/>
    </source>
</evidence>
<dbReference type="PANTHER" id="PTHR14025:SF20">
    <property type="entry name" value="FANCONI ANEMIA GROUP M PROTEIN"/>
    <property type="match status" value="1"/>
</dbReference>
<evidence type="ECO:0000256" key="9">
    <source>
        <dbReference type="RuleBase" id="RU367027"/>
    </source>
</evidence>
<proteinExistence type="inferred from homology"/>
<dbReference type="InterPro" id="IPR014001">
    <property type="entry name" value="Helicase_ATP-bd"/>
</dbReference>
<keyword evidence="5" id="KW-0347">Helicase</keyword>
<evidence type="ECO:0000256" key="8">
    <source>
        <dbReference type="ARBA" id="ARBA00047995"/>
    </source>
</evidence>
<feature type="compositionally biased region" description="Acidic residues" evidence="10">
    <location>
        <begin position="938"/>
        <end position="948"/>
    </location>
</feature>
<evidence type="ECO:0000256" key="4">
    <source>
        <dbReference type="ARBA" id="ARBA00022801"/>
    </source>
</evidence>
<comment type="similarity">
    <text evidence="2 9">Belongs to the DEAD box helicase family. DEAH subfamily. FANCM sub-subfamily.</text>
</comment>
<feature type="compositionally biased region" description="Low complexity" evidence="10">
    <location>
        <begin position="888"/>
        <end position="903"/>
    </location>
</feature>
<feature type="region of interest" description="Disordered" evidence="10">
    <location>
        <begin position="819"/>
        <end position="1232"/>
    </location>
</feature>
<feature type="compositionally biased region" description="Acidic residues" evidence="10">
    <location>
        <begin position="154"/>
        <end position="164"/>
    </location>
</feature>
<feature type="domain" description="Helicase ATP-binding" evidence="11">
    <location>
        <begin position="212"/>
        <end position="380"/>
    </location>
</feature>
<evidence type="ECO:0000259" key="11">
    <source>
        <dbReference type="PROSITE" id="PS51192"/>
    </source>
</evidence>
<dbReference type="FunFam" id="3.40.50.300:FF:000861">
    <property type="entry name" value="Fanconi anemia, complementation group M"/>
    <property type="match status" value="1"/>
</dbReference>
<evidence type="ECO:0000256" key="6">
    <source>
        <dbReference type="ARBA" id="ARBA00022840"/>
    </source>
</evidence>
<feature type="region of interest" description="Disordered" evidence="10">
    <location>
        <begin position="92"/>
        <end position="167"/>
    </location>
</feature>
<keyword evidence="7" id="KW-0539">Nucleus</keyword>
<dbReference type="Pfam" id="PF00270">
    <property type="entry name" value="DEAD"/>
    <property type="match status" value="1"/>
</dbReference>
<dbReference type="InterPro" id="IPR001650">
    <property type="entry name" value="Helicase_C-like"/>
</dbReference>
<dbReference type="GO" id="GO:0005524">
    <property type="term" value="F:ATP binding"/>
    <property type="evidence" value="ECO:0007669"/>
    <property type="project" value="UniProtKB-UniRule"/>
</dbReference>
<evidence type="ECO:0000256" key="7">
    <source>
        <dbReference type="ARBA" id="ARBA00023242"/>
    </source>
</evidence>
<dbReference type="SUPFAM" id="SSF52540">
    <property type="entry name" value="P-loop containing nucleoside triphosphate hydrolases"/>
    <property type="match status" value="1"/>
</dbReference>
<evidence type="ECO:0000313" key="13">
    <source>
        <dbReference type="EMBL" id="KAJ7786059.1"/>
    </source>
</evidence>
<dbReference type="PROSITE" id="PS51194">
    <property type="entry name" value="HELICASE_CTER"/>
    <property type="match status" value="1"/>
</dbReference>
<evidence type="ECO:0000256" key="3">
    <source>
        <dbReference type="ARBA" id="ARBA00022741"/>
    </source>
</evidence>
<dbReference type="GO" id="GO:0043138">
    <property type="term" value="F:3'-5' DNA helicase activity"/>
    <property type="evidence" value="ECO:0007669"/>
    <property type="project" value="InterPro"/>
</dbReference>
<comment type="subunit">
    <text evidence="9">Interacts with the MHF histone-fold complex to form the FANCM-MHF complex.</text>
</comment>
<dbReference type="PANTHER" id="PTHR14025">
    <property type="entry name" value="FANCONI ANEMIA GROUP M FANCM FAMILY MEMBER"/>
    <property type="match status" value="1"/>
</dbReference>
<keyword evidence="14" id="KW-1185">Reference proteome</keyword>
<dbReference type="GO" id="GO:0036297">
    <property type="term" value="P:interstrand cross-link repair"/>
    <property type="evidence" value="ECO:0007669"/>
    <property type="project" value="UniProtKB-ARBA"/>
</dbReference>
<dbReference type="SMART" id="SM00487">
    <property type="entry name" value="DEXDc"/>
    <property type="match status" value="1"/>
</dbReference>
<dbReference type="InterPro" id="IPR039686">
    <property type="entry name" value="FANCM/Mph1-like_ID"/>
</dbReference>
<accession>A0AAD7P2N5</accession>
<dbReference type="Proteomes" id="UP001215598">
    <property type="component" value="Unassembled WGS sequence"/>
</dbReference>
<dbReference type="PROSITE" id="PS51192">
    <property type="entry name" value="HELICASE_ATP_BIND_1"/>
    <property type="match status" value="1"/>
</dbReference>
<dbReference type="Gene3D" id="3.40.50.300">
    <property type="entry name" value="P-loop containing nucleotide triphosphate hydrolases"/>
    <property type="match status" value="2"/>
</dbReference>
<protein>
    <recommendedName>
        <fullName evidence="9">ATP-dependent DNA helicase</fullName>
        <ecNumber evidence="9">3.6.4.12</ecNumber>
    </recommendedName>
</protein>
<dbReference type="GO" id="GO:0009378">
    <property type="term" value="F:four-way junction helicase activity"/>
    <property type="evidence" value="ECO:0007669"/>
    <property type="project" value="TreeGrafter"/>
</dbReference>
<comment type="subcellular location">
    <subcellularLocation>
        <location evidence="1 9">Nucleus</location>
    </subcellularLocation>
</comment>
<evidence type="ECO:0000256" key="5">
    <source>
        <dbReference type="ARBA" id="ARBA00022806"/>
    </source>
</evidence>
<evidence type="ECO:0000256" key="10">
    <source>
        <dbReference type="SAM" id="MobiDB-lite"/>
    </source>
</evidence>
<organism evidence="13 14">
    <name type="scientific">Mycena metata</name>
    <dbReference type="NCBI Taxonomy" id="1033252"/>
    <lineage>
        <taxon>Eukaryota</taxon>
        <taxon>Fungi</taxon>
        <taxon>Dikarya</taxon>
        <taxon>Basidiomycota</taxon>
        <taxon>Agaricomycotina</taxon>
        <taxon>Agaricomycetes</taxon>
        <taxon>Agaricomycetidae</taxon>
        <taxon>Agaricales</taxon>
        <taxon>Marasmiineae</taxon>
        <taxon>Mycenaceae</taxon>
        <taxon>Mycena</taxon>
    </lineage>
</organism>
<dbReference type="EC" id="3.6.4.12" evidence="9"/>
<dbReference type="AlphaFoldDB" id="A0AAD7P2N5"/>
<evidence type="ECO:0000256" key="1">
    <source>
        <dbReference type="ARBA" id="ARBA00004123"/>
    </source>
</evidence>
<feature type="compositionally biased region" description="Low complexity" evidence="10">
    <location>
        <begin position="1066"/>
        <end position="1080"/>
    </location>
</feature>
<dbReference type="GO" id="GO:0016787">
    <property type="term" value="F:hydrolase activity"/>
    <property type="evidence" value="ECO:0007669"/>
    <property type="project" value="UniProtKB-KW"/>
</dbReference>
<keyword evidence="4" id="KW-0378">Hydrolase</keyword>
<dbReference type="GO" id="GO:0045003">
    <property type="term" value="P:double-strand break repair via synthesis-dependent strand annealing"/>
    <property type="evidence" value="ECO:0007669"/>
    <property type="project" value="TreeGrafter"/>
</dbReference>
<gene>
    <name evidence="13" type="ORF">B0H16DRAFT_1489026</name>
</gene>
<keyword evidence="6" id="KW-0067">ATP-binding</keyword>
<reference evidence="13" key="1">
    <citation type="submission" date="2023-03" db="EMBL/GenBank/DDBJ databases">
        <title>Massive genome expansion in bonnet fungi (Mycena s.s.) driven by repeated elements and novel gene families across ecological guilds.</title>
        <authorList>
            <consortium name="Lawrence Berkeley National Laboratory"/>
            <person name="Harder C.B."/>
            <person name="Miyauchi S."/>
            <person name="Viragh M."/>
            <person name="Kuo A."/>
            <person name="Thoen E."/>
            <person name="Andreopoulos B."/>
            <person name="Lu D."/>
            <person name="Skrede I."/>
            <person name="Drula E."/>
            <person name="Henrissat B."/>
            <person name="Morin E."/>
            <person name="Kohler A."/>
            <person name="Barry K."/>
            <person name="LaButti K."/>
            <person name="Morin E."/>
            <person name="Salamov A."/>
            <person name="Lipzen A."/>
            <person name="Mereny Z."/>
            <person name="Hegedus B."/>
            <person name="Baldrian P."/>
            <person name="Stursova M."/>
            <person name="Weitz H."/>
            <person name="Taylor A."/>
            <person name="Grigoriev I.V."/>
            <person name="Nagy L.G."/>
            <person name="Martin F."/>
            <person name="Kauserud H."/>
        </authorList>
    </citation>
    <scope>NUCLEOTIDE SEQUENCE</scope>
    <source>
        <strain evidence="13">CBHHK182m</strain>
    </source>
</reference>
<comment type="catalytic activity">
    <reaction evidence="8 9">
        <text>ATP + H2O = ADP + phosphate + H(+)</text>
        <dbReference type="Rhea" id="RHEA:13065"/>
        <dbReference type="ChEBI" id="CHEBI:15377"/>
        <dbReference type="ChEBI" id="CHEBI:15378"/>
        <dbReference type="ChEBI" id="CHEBI:30616"/>
        <dbReference type="ChEBI" id="CHEBI:43474"/>
        <dbReference type="ChEBI" id="CHEBI:456216"/>
        <dbReference type="EC" id="3.6.4.12"/>
    </reaction>
</comment>
<feature type="compositionally biased region" description="Basic and acidic residues" evidence="10">
    <location>
        <begin position="738"/>
        <end position="754"/>
    </location>
</feature>
<name>A0AAD7P2N5_9AGAR</name>
<feature type="region of interest" description="Disordered" evidence="10">
    <location>
        <begin position="738"/>
        <end position="773"/>
    </location>
</feature>
<dbReference type="CDD" id="cd12091">
    <property type="entry name" value="FANCM_ID"/>
    <property type="match status" value="1"/>
</dbReference>
<comment type="caution">
    <text evidence="13">The sequence shown here is derived from an EMBL/GenBank/DDBJ whole genome shotgun (WGS) entry which is preliminary data.</text>
</comment>
<dbReference type="SMART" id="SM00490">
    <property type="entry name" value="HELICc"/>
    <property type="match status" value="1"/>
</dbReference>
<dbReference type="EMBL" id="JARKIB010000001">
    <property type="protein sequence ID" value="KAJ7786059.1"/>
    <property type="molecule type" value="Genomic_DNA"/>
</dbReference>
<dbReference type="GO" id="GO:0005634">
    <property type="term" value="C:nucleus"/>
    <property type="evidence" value="ECO:0007669"/>
    <property type="project" value="UniProtKB-SubCell"/>
</dbReference>
<dbReference type="InterPro" id="IPR027417">
    <property type="entry name" value="P-loop_NTPase"/>
</dbReference>
<keyword evidence="3" id="KW-0547">Nucleotide-binding</keyword>
<dbReference type="InterPro" id="IPR044749">
    <property type="entry name" value="FANCM_DEXDc"/>
</dbReference>
<dbReference type="CDD" id="cd18033">
    <property type="entry name" value="DEXDc_FANCM"/>
    <property type="match status" value="1"/>
</dbReference>
<feature type="compositionally biased region" description="Basic and acidic residues" evidence="10">
    <location>
        <begin position="1121"/>
        <end position="1138"/>
    </location>
</feature>
<feature type="compositionally biased region" description="Low complexity" evidence="10">
    <location>
        <begin position="822"/>
        <end position="835"/>
    </location>
</feature>
<dbReference type="Pfam" id="PF00271">
    <property type="entry name" value="Helicase_C"/>
    <property type="match status" value="1"/>
</dbReference>
<sequence length="1252" mass="138703">MSSDGYFEDDDVFEIDDAALQQLDAIEAAHTRAPPPAREPSIEVDDFTFGEIDESELARLDTFIEDSYQGTAQPVAGPSRTSTRGTLQTTLFGAVLPPSPPKAPRPQNQGPRPPPRNPFGQQAPKTKKWDHTAFAKSGAKRSKSKGKGKGKANDDEEEEEEAPEFEQFPAPFVSRKLTITQPPPMKLRPDLLEAKHWIYPLNQEKRDYQYNIVKHCLFDNTIVALPTGLGKTFIAGVVMLNFYRWFPEGKVVFVAPTKPLVSQQIEACHKVCGIPGSDAIELTGNNVPAMRARAWKEKRIFYMTPQTLNNDLVSENCDVGDIVLLVIDEAHRATGGYAYNTVVRFMMAKNPHFRILALTATPGADPDAVQNLIDGLHISRIEIRDENSLDLKAYIHEKKVEQHVIKMTPEVNRIKDPLAALMQAALKPLQERGVMPHHTNPVNMHPFFPQSKMKELKPDQKWAYVPLSKLSGLARAMGYLIEGTIAMCDTCLQELVSEKEGDEGGKQAAKAKKLREDPLFQAVTKELQQQSLTGFSMHPKMERMKALVVQHFAERLGEDGKETERTNIMVFVTFRQAVDEIVKVLNREQPLIRATRFIGQGTDKHGGKGLAQKEQLEVIEKFKAGEFNVLVATSIGEEGLDIGEVDLIVCYDAQKTPIRMLQRLGRTGRKREGTVHVLLAEGREEHNMDKAKVTYKEVQKTIVRGEQLELYGDVERLLPDHIKPECLEKEMEIQEYVREAGGRKKRSSSKERNLPKGTKRKRNDDISRNIPDGASTGFVSVAKLLTKGSGNKRKKVSKDFEEAGEDDDLDMEIESGIVGLPRRSTSMAASTSAARPKAKSNLRRAATEGGDKKKKRTKVVAPTASQFLRKGIDDEDEMEIERGTILTPPSKSSLRGQSSSPRQSRSKSPEALVIDSDSDSPPHHSPASPNKSIAWVVGDDDDEPDIEIVDSSPLIDRRSRHGSSPARSDDSVCVVVDTMSSKTAGKRRAIAPIDFESDESVEMVDPPAPRKRITQDPDDSVEIVTDASPVHQPPARAPGMQRPDMPPPALPSRFLVSHSPPEPSFPVRAPGRVARGAASRLFDEPESPAMEMPPPSQRRLHRRESSSPVQETKKKSRTHKLSSDGRKLYDTEAIHSGDEVSEGSSGSEVESESDRQFLQALPETQMSPGYDQSFAYRRSLLTQAPGGGRIPSFANRPVRKGMFGGGLSESSRRRPQVSSSPPRDPDEEPDAYAVGSFVVDDDEDMSFLSSDA</sequence>
<dbReference type="CDD" id="cd18801">
    <property type="entry name" value="SF2_C_FANCM_Hef"/>
    <property type="match status" value="1"/>
</dbReference>
<evidence type="ECO:0000313" key="14">
    <source>
        <dbReference type="Proteomes" id="UP001215598"/>
    </source>
</evidence>